<accession>A0ABN7WKZ6</accession>
<dbReference type="Proteomes" id="UP000789901">
    <property type="component" value="Unassembled WGS sequence"/>
</dbReference>
<comment type="caution">
    <text evidence="2">The sequence shown here is derived from an EMBL/GenBank/DDBJ whole genome shotgun (WGS) entry which is preliminary data.</text>
</comment>
<feature type="non-terminal residue" evidence="2">
    <location>
        <position position="1"/>
    </location>
</feature>
<evidence type="ECO:0000256" key="1">
    <source>
        <dbReference type="SAM" id="Coils"/>
    </source>
</evidence>
<evidence type="ECO:0000313" key="3">
    <source>
        <dbReference type="Proteomes" id="UP000789901"/>
    </source>
</evidence>
<keyword evidence="1" id="KW-0175">Coiled coil</keyword>
<keyword evidence="3" id="KW-1185">Reference proteome</keyword>
<proteinExistence type="predicted"/>
<organism evidence="2 3">
    <name type="scientific">Gigaspora margarita</name>
    <dbReference type="NCBI Taxonomy" id="4874"/>
    <lineage>
        <taxon>Eukaryota</taxon>
        <taxon>Fungi</taxon>
        <taxon>Fungi incertae sedis</taxon>
        <taxon>Mucoromycota</taxon>
        <taxon>Glomeromycotina</taxon>
        <taxon>Glomeromycetes</taxon>
        <taxon>Diversisporales</taxon>
        <taxon>Gigasporaceae</taxon>
        <taxon>Gigaspora</taxon>
    </lineage>
</organism>
<name>A0ABN7WKZ6_GIGMA</name>
<gene>
    <name evidence="2" type="ORF">GMARGA_LOCUS32121</name>
</gene>
<reference evidence="2 3" key="1">
    <citation type="submission" date="2021-06" db="EMBL/GenBank/DDBJ databases">
        <authorList>
            <person name="Kallberg Y."/>
            <person name="Tangrot J."/>
            <person name="Rosling A."/>
        </authorList>
    </citation>
    <scope>NUCLEOTIDE SEQUENCE [LARGE SCALE GENOMIC DNA]</scope>
    <source>
        <strain evidence="2 3">120-4 pot B 10/14</strain>
    </source>
</reference>
<feature type="coiled-coil region" evidence="1">
    <location>
        <begin position="164"/>
        <end position="191"/>
    </location>
</feature>
<dbReference type="EMBL" id="CAJVQB010049626">
    <property type="protein sequence ID" value="CAG8834558.1"/>
    <property type="molecule type" value="Genomic_DNA"/>
</dbReference>
<sequence length="269" mass="29794">APNTASGFPAVTIAPGIKLGQLIFLLRTAYTTIEHLKQMAVFGQLMQGNMGIEEFSAKIKKVSKIARMAPEQQREQFIHGLNLMNQYNIQMMAKFNDMQDNITEALAEAENFTLSQKSVPSSFPIFLTANPYADTNKSGMTKTKIVDLIKTAMASSESQTAQQNADLQSTIKSLQETMSRATKTLDNSKKSSKKRAENTAINRFLSDLLRKNPGKHPADEYDHDPIEDISDSLAGLTLNSVIKTAVRHAIKKSSVLQSELKLIFPDHFS</sequence>
<evidence type="ECO:0000313" key="2">
    <source>
        <dbReference type="EMBL" id="CAG8834558.1"/>
    </source>
</evidence>
<protein>
    <submittedName>
        <fullName evidence="2">13826_t:CDS:1</fullName>
    </submittedName>
</protein>